<organism evidence="7 8">
    <name type="scientific">Arcobacter roscoffensis</name>
    <dbReference type="NCBI Taxonomy" id="2961520"/>
    <lineage>
        <taxon>Bacteria</taxon>
        <taxon>Pseudomonadati</taxon>
        <taxon>Campylobacterota</taxon>
        <taxon>Epsilonproteobacteria</taxon>
        <taxon>Campylobacterales</taxon>
        <taxon>Arcobacteraceae</taxon>
        <taxon>Arcobacter</taxon>
    </lineage>
</organism>
<dbReference type="PROSITE" id="PS51123">
    <property type="entry name" value="OMPA_2"/>
    <property type="match status" value="1"/>
</dbReference>
<protein>
    <submittedName>
        <fullName evidence="7">Ankyrin repeat domain-containing protein</fullName>
    </submittedName>
</protein>
<dbReference type="InterPro" id="IPR036737">
    <property type="entry name" value="OmpA-like_sf"/>
</dbReference>
<proteinExistence type="predicted"/>
<dbReference type="SMART" id="SM00248">
    <property type="entry name" value="ANK"/>
    <property type="match status" value="4"/>
</dbReference>
<keyword evidence="1" id="KW-0677">Repeat</keyword>
<dbReference type="RefSeq" id="WP_254577107.1">
    <property type="nucleotide sequence ID" value="NZ_CP100595.1"/>
</dbReference>
<dbReference type="PROSITE" id="PS50088">
    <property type="entry name" value="ANK_REPEAT"/>
    <property type="match status" value="2"/>
</dbReference>
<dbReference type="Pfam" id="PF12796">
    <property type="entry name" value="Ank_2"/>
    <property type="match status" value="1"/>
</dbReference>
<evidence type="ECO:0000313" key="8">
    <source>
        <dbReference type="Proteomes" id="UP001060012"/>
    </source>
</evidence>
<dbReference type="PANTHER" id="PTHR24171">
    <property type="entry name" value="ANKYRIN REPEAT DOMAIN-CONTAINING PROTEIN 39-RELATED"/>
    <property type="match status" value="1"/>
</dbReference>
<dbReference type="SUPFAM" id="SSF103088">
    <property type="entry name" value="OmpA-like"/>
    <property type="match status" value="1"/>
</dbReference>
<evidence type="ECO:0000256" key="2">
    <source>
        <dbReference type="ARBA" id="ARBA00023043"/>
    </source>
</evidence>
<accession>A0ABY5E711</accession>
<keyword evidence="4" id="KW-0472">Membrane</keyword>
<evidence type="ECO:0000313" key="7">
    <source>
        <dbReference type="EMBL" id="UTJ06928.1"/>
    </source>
</evidence>
<dbReference type="InterPro" id="IPR036770">
    <property type="entry name" value="Ankyrin_rpt-contain_sf"/>
</dbReference>
<dbReference type="SUPFAM" id="SSF48403">
    <property type="entry name" value="Ankyrin repeat"/>
    <property type="match status" value="1"/>
</dbReference>
<dbReference type="PROSITE" id="PS50297">
    <property type="entry name" value="ANK_REP_REGION"/>
    <property type="match status" value="2"/>
</dbReference>
<evidence type="ECO:0000256" key="5">
    <source>
        <dbReference type="SAM" id="SignalP"/>
    </source>
</evidence>
<feature type="repeat" description="ANK" evidence="3">
    <location>
        <begin position="73"/>
        <end position="105"/>
    </location>
</feature>
<keyword evidence="8" id="KW-1185">Reference proteome</keyword>
<evidence type="ECO:0000256" key="3">
    <source>
        <dbReference type="PROSITE-ProRule" id="PRU00023"/>
    </source>
</evidence>
<dbReference type="Gene3D" id="3.30.1330.60">
    <property type="entry name" value="OmpA-like domain"/>
    <property type="match status" value="1"/>
</dbReference>
<name>A0ABY5E711_9BACT</name>
<reference evidence="7" key="1">
    <citation type="submission" date="2022-07" db="EMBL/GenBank/DDBJ databases">
        <title>Arcobacter roscoffensis sp. nov., a marine bacterium isolated from coastal seawater collected from Roscoff, France.</title>
        <authorList>
            <person name="Pascual J."/>
            <person name="Lepeaux C."/>
            <person name="Methner A."/>
            <person name="Overmann J."/>
        </authorList>
    </citation>
    <scope>NUCLEOTIDE SEQUENCE</scope>
    <source>
        <strain evidence="7">ARW1-2F2</strain>
    </source>
</reference>
<dbReference type="PANTHER" id="PTHR24171:SF9">
    <property type="entry name" value="ANKYRIN REPEAT DOMAIN-CONTAINING PROTEIN 39"/>
    <property type="match status" value="1"/>
</dbReference>
<keyword evidence="2 3" id="KW-0040">ANK repeat</keyword>
<gene>
    <name evidence="7" type="ORF">NJU99_02220</name>
</gene>
<dbReference type="Pfam" id="PF00691">
    <property type="entry name" value="OmpA"/>
    <property type="match status" value="1"/>
</dbReference>
<dbReference type="EMBL" id="CP100595">
    <property type="protein sequence ID" value="UTJ06928.1"/>
    <property type="molecule type" value="Genomic_DNA"/>
</dbReference>
<sequence length="442" mass="50616">MKKTLLVIVAIFLFLTGCSFSQNSSNIKIENKVDELQDFIGETPLHDAVRAKDINQVRKLLKSNIEVNLKDKYGYTALHLSARLDELEIAKFLVKNGATVNSIDIFKDTPLLDSTRNSTNTMSKFLICNGAKKSVKDRHSMTPLHNTSKNSDIFIMKMIQTNDISKMCENLDITLDYYSADENKICGSIIKGVATKVKLTIVNENVENTEPFGTYESKIADSKYCAFLDKTLDMSESYLITAIGTNTVDKDIEIANLADLIKEEEPLVEEVPTKFISGLYEDLMEEFKDDFEPWNAKLEKDGLIFRFMKPSVLFTKGSSDLKESYKNILDDFFPRYLKVLNKYKNEIAEVRVEGHTSSEYSSVKTLEQKYMKNKILSQKRAKQVLDYTLNMQEKKVLENKEWLDTLYNSYGMSSDNLILDENGIEDKNASRRVEFNIEKIME</sequence>
<dbReference type="InterPro" id="IPR006665">
    <property type="entry name" value="OmpA-like"/>
</dbReference>
<feature type="repeat" description="ANK" evidence="3">
    <location>
        <begin position="40"/>
        <end position="72"/>
    </location>
</feature>
<keyword evidence="5" id="KW-0732">Signal</keyword>
<dbReference type="InterPro" id="IPR002110">
    <property type="entry name" value="Ankyrin_rpt"/>
</dbReference>
<feature type="domain" description="OmpA-like" evidence="6">
    <location>
        <begin position="301"/>
        <end position="441"/>
    </location>
</feature>
<evidence type="ECO:0000256" key="1">
    <source>
        <dbReference type="ARBA" id="ARBA00022737"/>
    </source>
</evidence>
<dbReference type="Gene3D" id="1.25.40.20">
    <property type="entry name" value="Ankyrin repeat-containing domain"/>
    <property type="match status" value="1"/>
</dbReference>
<feature type="signal peptide" evidence="5">
    <location>
        <begin position="1"/>
        <end position="21"/>
    </location>
</feature>
<evidence type="ECO:0000259" key="6">
    <source>
        <dbReference type="PROSITE" id="PS51123"/>
    </source>
</evidence>
<evidence type="ECO:0000256" key="4">
    <source>
        <dbReference type="PROSITE-ProRule" id="PRU00473"/>
    </source>
</evidence>
<feature type="chain" id="PRO_5046997606" evidence="5">
    <location>
        <begin position="22"/>
        <end position="442"/>
    </location>
</feature>
<dbReference type="Proteomes" id="UP001060012">
    <property type="component" value="Chromosome"/>
</dbReference>
<dbReference type="PROSITE" id="PS51257">
    <property type="entry name" value="PROKAR_LIPOPROTEIN"/>
    <property type="match status" value="1"/>
</dbReference>